<name>A0AAD4HHU5_9AGAM</name>
<evidence type="ECO:0000256" key="1">
    <source>
        <dbReference type="SAM" id="MobiDB-lite"/>
    </source>
</evidence>
<dbReference type="Proteomes" id="UP001195769">
    <property type="component" value="Unassembled WGS sequence"/>
</dbReference>
<evidence type="ECO:0000313" key="3">
    <source>
        <dbReference type="Proteomes" id="UP001195769"/>
    </source>
</evidence>
<evidence type="ECO:0000313" key="2">
    <source>
        <dbReference type="EMBL" id="KAG1896711.1"/>
    </source>
</evidence>
<dbReference type="EMBL" id="JABBWK010000053">
    <property type="protein sequence ID" value="KAG1896711.1"/>
    <property type="molecule type" value="Genomic_DNA"/>
</dbReference>
<keyword evidence="3" id="KW-1185">Reference proteome</keyword>
<comment type="caution">
    <text evidence="2">The sequence shown here is derived from an EMBL/GenBank/DDBJ whole genome shotgun (WGS) entry which is preliminary data.</text>
</comment>
<feature type="compositionally biased region" description="Basic and acidic residues" evidence="1">
    <location>
        <begin position="11"/>
        <end position="30"/>
    </location>
</feature>
<dbReference type="AlphaFoldDB" id="A0AAD4HHU5"/>
<reference evidence="2" key="1">
    <citation type="journal article" date="2020" name="New Phytol.">
        <title>Comparative genomics reveals dynamic genome evolution in host specialist ectomycorrhizal fungi.</title>
        <authorList>
            <person name="Lofgren L.A."/>
            <person name="Nguyen N.H."/>
            <person name="Vilgalys R."/>
            <person name="Ruytinx J."/>
            <person name="Liao H.L."/>
            <person name="Branco S."/>
            <person name="Kuo A."/>
            <person name="LaButti K."/>
            <person name="Lipzen A."/>
            <person name="Andreopoulos W."/>
            <person name="Pangilinan J."/>
            <person name="Riley R."/>
            <person name="Hundley H."/>
            <person name="Na H."/>
            <person name="Barry K."/>
            <person name="Grigoriev I.V."/>
            <person name="Stajich J.E."/>
            <person name="Kennedy P.G."/>
        </authorList>
    </citation>
    <scope>NUCLEOTIDE SEQUENCE</scope>
    <source>
        <strain evidence="2">FC203</strain>
    </source>
</reference>
<accession>A0AAD4HHU5</accession>
<protein>
    <submittedName>
        <fullName evidence="2">Uncharacterized protein</fullName>
    </submittedName>
</protein>
<gene>
    <name evidence="2" type="ORF">F5891DRAFT_1192834</name>
</gene>
<dbReference type="GeneID" id="64661953"/>
<dbReference type="RefSeq" id="XP_041222287.1">
    <property type="nucleotide sequence ID" value="XM_041367655.1"/>
</dbReference>
<sequence>MTNAATPKQHMITDSHENKCARQQPDHSDMSESEDEEQGSSKKQAMEADAAPPAITQPIAQPTPPANPWHFLQTGVPNDNNTVNGVITLHNSLKITAPPTGGFPSPQLGQSVWRIAKYEDNVQMTSIKMRNLIALIIGETAATPLLLSTPSAEGDLYKRLPPYHFLISVYALHPRSHVSSYLTINRCPTTFARLNTFTLPDCMESNMEITNLVKQTIHMYPNISLFIHNHIPTPDAEAAIRVINSIRITSLTVTISRSTSHTVWNVYADSLPNMSLKDYFEWT</sequence>
<proteinExistence type="predicted"/>
<feature type="region of interest" description="Disordered" evidence="1">
    <location>
        <begin position="1"/>
        <end position="50"/>
    </location>
</feature>
<organism evidence="2 3">
    <name type="scientific">Suillus fuscotomentosus</name>
    <dbReference type="NCBI Taxonomy" id="1912939"/>
    <lineage>
        <taxon>Eukaryota</taxon>
        <taxon>Fungi</taxon>
        <taxon>Dikarya</taxon>
        <taxon>Basidiomycota</taxon>
        <taxon>Agaricomycotina</taxon>
        <taxon>Agaricomycetes</taxon>
        <taxon>Agaricomycetidae</taxon>
        <taxon>Boletales</taxon>
        <taxon>Suillineae</taxon>
        <taxon>Suillaceae</taxon>
        <taxon>Suillus</taxon>
    </lineage>
</organism>